<organism evidence="1 2">
    <name type="scientific">Gardnerella vaginalis</name>
    <dbReference type="NCBI Taxonomy" id="2702"/>
    <lineage>
        <taxon>Bacteria</taxon>
        <taxon>Bacillati</taxon>
        <taxon>Actinomycetota</taxon>
        <taxon>Actinomycetes</taxon>
        <taxon>Bifidobacteriales</taxon>
        <taxon>Bifidobacteriaceae</taxon>
        <taxon>Gardnerella</taxon>
    </lineage>
</organism>
<reference evidence="2" key="1">
    <citation type="submission" date="2016-02" db="EMBL/GenBank/DDBJ databases">
        <authorList>
            <person name="Mitreva M."/>
            <person name="Pepin K.H."/>
            <person name="Mihindukulasuriya K.A."/>
            <person name="Fulton R."/>
            <person name="Fronick C."/>
            <person name="O'Laughlin M."/>
            <person name="Miner T."/>
            <person name="Herter B."/>
            <person name="Rosa B.A."/>
            <person name="Cordes M."/>
            <person name="Tomlinson C."/>
            <person name="Wollam A."/>
            <person name="Palsikar V.B."/>
            <person name="Mardis E.R."/>
            <person name="Wilson R.K."/>
        </authorList>
    </citation>
    <scope>NUCLEOTIDE SEQUENCE [LARGE SCALE GENOMIC DNA]</scope>
    <source>
        <strain evidence="2">CMW7778B</strain>
    </source>
</reference>
<dbReference type="AlphaFoldDB" id="A0A135Z586"/>
<sequence>MSCDNNDLNRVDSCQCFGCKSNDESFGNDYPNAIDSSENVIVEINQYMDIGIKNKDRNCIKDFGDSIYSKVPMNIELHMNVDAMKYIYARLADSQFAAMRLRDLLRECIEECTNSYYCQRDDSGCMNREDDSLSCYSLLSKSGDCGSANLDGTDGCNREYVVFCSCVV</sequence>
<dbReference type="EMBL" id="LSRC01000036">
    <property type="protein sequence ID" value="KXI16826.1"/>
    <property type="molecule type" value="Genomic_DNA"/>
</dbReference>
<protein>
    <submittedName>
        <fullName evidence="1">Uncharacterized protein</fullName>
    </submittedName>
</protein>
<evidence type="ECO:0000313" key="1">
    <source>
        <dbReference type="EMBL" id="KXI16826.1"/>
    </source>
</evidence>
<dbReference type="Proteomes" id="UP000070505">
    <property type="component" value="Unassembled WGS sequence"/>
</dbReference>
<proteinExistence type="predicted"/>
<dbReference type="RefSeq" id="WP_075523671.1">
    <property type="nucleotide sequence ID" value="NZ_KQ961867.1"/>
</dbReference>
<gene>
    <name evidence="1" type="ORF">HMPREF3230_00873</name>
</gene>
<accession>A0A135Z586</accession>
<evidence type="ECO:0000313" key="2">
    <source>
        <dbReference type="Proteomes" id="UP000070505"/>
    </source>
</evidence>
<name>A0A135Z586_GARVA</name>
<dbReference type="PATRIC" id="fig|2702.101.peg.848"/>
<comment type="caution">
    <text evidence="1">The sequence shown here is derived from an EMBL/GenBank/DDBJ whole genome shotgun (WGS) entry which is preliminary data.</text>
</comment>